<dbReference type="Proteomes" id="UP000199120">
    <property type="component" value="Unassembled WGS sequence"/>
</dbReference>
<dbReference type="STRING" id="416943.SAMN05445871_1336"/>
<feature type="transmembrane region" description="Helical" evidence="1">
    <location>
        <begin position="50"/>
        <end position="72"/>
    </location>
</feature>
<feature type="transmembrane region" description="Helical" evidence="1">
    <location>
        <begin position="227"/>
        <end position="249"/>
    </location>
</feature>
<keyword evidence="3" id="KW-1185">Reference proteome</keyword>
<accession>A0A1H7MRA5</accession>
<evidence type="ECO:0000313" key="3">
    <source>
        <dbReference type="Proteomes" id="UP000199120"/>
    </source>
</evidence>
<dbReference type="SUPFAM" id="SSF53474">
    <property type="entry name" value="alpha/beta-Hydrolases"/>
    <property type="match status" value="1"/>
</dbReference>
<feature type="transmembrane region" description="Helical" evidence="1">
    <location>
        <begin position="367"/>
        <end position="385"/>
    </location>
</feature>
<feature type="transmembrane region" description="Helical" evidence="1">
    <location>
        <begin position="397"/>
        <end position="419"/>
    </location>
</feature>
<name>A0A1H7MRA5_9BURK</name>
<keyword evidence="1" id="KW-1133">Transmembrane helix</keyword>
<feature type="transmembrane region" description="Helical" evidence="1">
    <location>
        <begin position="342"/>
        <end position="361"/>
    </location>
</feature>
<dbReference type="InterPro" id="IPR029058">
    <property type="entry name" value="AB_hydrolase_fold"/>
</dbReference>
<proteinExistence type="predicted"/>
<gene>
    <name evidence="2" type="ORF">SAMN05192542_105112</name>
</gene>
<evidence type="ECO:0000256" key="1">
    <source>
        <dbReference type="SAM" id="Phobius"/>
    </source>
</evidence>
<dbReference type="Gene3D" id="3.40.50.1820">
    <property type="entry name" value="alpha/beta hydrolase"/>
    <property type="match status" value="1"/>
</dbReference>
<dbReference type="AlphaFoldDB" id="A0A1H7MRA5"/>
<reference evidence="3" key="1">
    <citation type="submission" date="2016-10" db="EMBL/GenBank/DDBJ databases">
        <authorList>
            <person name="Varghese N."/>
            <person name="Submissions S."/>
        </authorList>
    </citation>
    <scope>NUCLEOTIDE SEQUENCE [LARGE SCALE GENOMIC DNA]</scope>
    <source>
        <strain evidence="3">LMG 26416</strain>
    </source>
</reference>
<organism evidence="2 3">
    <name type="scientific">Paraburkholderia caballeronis</name>
    <dbReference type="NCBI Taxonomy" id="416943"/>
    <lineage>
        <taxon>Bacteria</taxon>
        <taxon>Pseudomonadati</taxon>
        <taxon>Pseudomonadota</taxon>
        <taxon>Betaproteobacteria</taxon>
        <taxon>Burkholderiales</taxon>
        <taxon>Burkholderiaceae</taxon>
        <taxon>Paraburkholderia</taxon>
    </lineage>
</organism>
<evidence type="ECO:0000313" key="2">
    <source>
        <dbReference type="EMBL" id="SEL13147.1"/>
    </source>
</evidence>
<protein>
    <submittedName>
        <fullName evidence="2">Uncharacterized protein</fullName>
    </submittedName>
</protein>
<feature type="transmembrane region" description="Helical" evidence="1">
    <location>
        <begin position="12"/>
        <end position="35"/>
    </location>
</feature>
<sequence length="499" mass="54679">MTSLIILLIESILVLWMGIIFAIGALFGASIIYFISMHRAGTAGYAAKTVVIGLLTVPVAILLTLASASYVVTMAARKSLRVVGAVSRRIFGFKPTEDTCDDDPADTAEVTVHLVHGTFERRAPWTLPGSEMRKAIEGIKHKVKIARFSWSGKNSPAARSRAAQALAQKLKASPSRRHYIVAHSHGGNIVREMSHLYPEIASKIHGVCLLSTPFIFRREINRTAGNFIYLNSIGFIFATLIPVTAATLLFRFNAYLPDALIIASIIAFIVELVLSKYCRRSYAQELKVANEMMDLRDVQIYHAIGDEADSGLRFVSFLHEACFGVLSQLKAAAKLAKSKFHWPYVAAYVFFICTIGYVAFFPSVSKIWMAVNLIGLGVTIAVHVMQRFHSSTDDPPVLVAAALPIVTFSFWLAAAKAIAFGDWRLIFCPEILVSSSETPAGPHQVLKFAPQTDGTMVHSTHSHPEAVLNVASWLDSRLDAEEAGDARNKKPHAISQNIA</sequence>
<keyword evidence="1" id="KW-0812">Transmembrane</keyword>
<feature type="transmembrane region" description="Helical" evidence="1">
    <location>
        <begin position="255"/>
        <end position="274"/>
    </location>
</feature>
<keyword evidence="1" id="KW-0472">Membrane</keyword>
<dbReference type="EMBL" id="FOAJ01000005">
    <property type="protein sequence ID" value="SEL13147.1"/>
    <property type="molecule type" value="Genomic_DNA"/>
</dbReference>